<dbReference type="Pfam" id="PF20150">
    <property type="entry name" value="2EXR"/>
    <property type="match status" value="1"/>
</dbReference>
<comment type="caution">
    <text evidence="3">The sequence shown here is derived from an EMBL/GenBank/DDBJ whole genome shotgun (WGS) entry which is preliminary data.</text>
</comment>
<protein>
    <recommendedName>
        <fullName evidence="2">2EXR domain-containing protein</fullName>
    </recommendedName>
</protein>
<accession>A0AAW0RA42</accession>
<dbReference type="AlphaFoldDB" id="A0AAW0RA42"/>
<dbReference type="InterPro" id="IPR045518">
    <property type="entry name" value="2EXR"/>
</dbReference>
<sequence length="362" mass="40567">MHTEDEAIATSRQGQAPASPPSSFPQFMCLPSELRIIIWDLALPRGVTVLREQVWQKGTRHIEIWEMSWLTYATYVFDPPQPPPAVAQACREAREVSRPGRMFGADNTKNIPPDLRQRYPVGNRVQSSWFDPDRDTLLVHLDEPNESYARTRCEAHGTQAIGELARSARHVILGGSGGIDAPHCFTEALFNPRLFPCLQTIGLCTSPVTVESHRYCARLRGFSGAQDGDRDERFLQLPNDSFVDAGGVEELERKLEHLPPFEGSTKCRDSTCLRVCPTYLSQSIMWTPLDGLQSWPESHGQAPADALSGYVMEHREQPEGWDEDVFARDTPLEEVVLVPPPGWVDYAVTLSPKFYMVVHVAG</sequence>
<organism evidence="3 4">
    <name type="scientific">Apiospora kogelbergensis</name>
    <dbReference type="NCBI Taxonomy" id="1337665"/>
    <lineage>
        <taxon>Eukaryota</taxon>
        <taxon>Fungi</taxon>
        <taxon>Dikarya</taxon>
        <taxon>Ascomycota</taxon>
        <taxon>Pezizomycotina</taxon>
        <taxon>Sordariomycetes</taxon>
        <taxon>Xylariomycetidae</taxon>
        <taxon>Amphisphaeriales</taxon>
        <taxon>Apiosporaceae</taxon>
        <taxon>Apiospora</taxon>
    </lineage>
</organism>
<name>A0AAW0RA42_9PEZI</name>
<reference evidence="3 4" key="1">
    <citation type="submission" date="2023-01" db="EMBL/GenBank/DDBJ databases">
        <title>Analysis of 21 Apiospora genomes using comparative genomics revels a genus with tremendous synthesis potential of carbohydrate active enzymes and secondary metabolites.</title>
        <authorList>
            <person name="Sorensen T."/>
        </authorList>
    </citation>
    <scope>NUCLEOTIDE SEQUENCE [LARGE SCALE GENOMIC DNA]</scope>
    <source>
        <strain evidence="3 4">CBS 117206</strain>
    </source>
</reference>
<dbReference type="PANTHER" id="PTHR35910">
    <property type="entry name" value="2EXR DOMAIN-CONTAINING PROTEIN"/>
    <property type="match status" value="1"/>
</dbReference>
<feature type="region of interest" description="Disordered" evidence="1">
    <location>
        <begin position="1"/>
        <end position="23"/>
    </location>
</feature>
<dbReference type="PANTHER" id="PTHR35910:SF1">
    <property type="entry name" value="2EXR DOMAIN-CONTAINING PROTEIN"/>
    <property type="match status" value="1"/>
</dbReference>
<dbReference type="Proteomes" id="UP001392437">
    <property type="component" value="Unassembled WGS sequence"/>
</dbReference>
<proteinExistence type="predicted"/>
<evidence type="ECO:0000256" key="1">
    <source>
        <dbReference type="SAM" id="MobiDB-lite"/>
    </source>
</evidence>
<keyword evidence="4" id="KW-1185">Reference proteome</keyword>
<evidence type="ECO:0000313" key="3">
    <source>
        <dbReference type="EMBL" id="KAK8130673.1"/>
    </source>
</evidence>
<dbReference type="EMBL" id="JAQQWP010000002">
    <property type="protein sequence ID" value="KAK8130673.1"/>
    <property type="molecule type" value="Genomic_DNA"/>
</dbReference>
<evidence type="ECO:0000259" key="2">
    <source>
        <dbReference type="Pfam" id="PF20150"/>
    </source>
</evidence>
<gene>
    <name evidence="3" type="ORF">PG999_003053</name>
</gene>
<evidence type="ECO:0000313" key="4">
    <source>
        <dbReference type="Proteomes" id="UP001392437"/>
    </source>
</evidence>
<feature type="domain" description="2EXR" evidence="2">
    <location>
        <begin position="24"/>
        <end position="137"/>
    </location>
</feature>